<dbReference type="EMBL" id="CAUJNA010003695">
    <property type="protein sequence ID" value="CAJ1407917.1"/>
    <property type="molecule type" value="Genomic_DNA"/>
</dbReference>
<keyword evidence="3" id="KW-1185">Reference proteome</keyword>
<keyword evidence="1" id="KW-0808">Transferase</keyword>
<protein>
    <submittedName>
        <fullName evidence="2">Uncharacterized protein</fullName>
    </submittedName>
</protein>
<evidence type="ECO:0000256" key="1">
    <source>
        <dbReference type="ARBA" id="ARBA00022679"/>
    </source>
</evidence>
<dbReference type="Pfam" id="PF02458">
    <property type="entry name" value="Transferase"/>
    <property type="match status" value="1"/>
</dbReference>
<sequence>MSVCYEGMMGQSDVVTTTLEMMRPTLPEDAPKEIPLLAGERMFGQMPLIFATYPAIAMRLAKADERRLKKSLAEAISMVPTAAGRIRDDKVELASEGVPFVVATSSKPSAPAVIEEWQLPDFAIIHRPRGVRNGHQPLMTVKLTVYQDHSAVLAFSRSHMLFDGSSAWTFLGLWASLAKGDTIREPWWHKDQVEKQVPGDKELPELAKRVFNMTLEPSMLNSLVKKVLIPTIGPLVDTMFLHARYSLYRPVLFFSDAELAALKEAATPRKLEPGQDDWVRQPRRLFAHTCC</sequence>
<dbReference type="PANTHER" id="PTHR31642:SF310">
    <property type="entry name" value="FATTY ALCOHOL:CAFFEOYL-COA ACYLTRANSFERASE"/>
    <property type="match status" value="1"/>
</dbReference>
<dbReference type="PANTHER" id="PTHR31642">
    <property type="entry name" value="TRICHOTHECENE 3-O-ACETYLTRANSFERASE"/>
    <property type="match status" value="1"/>
</dbReference>
<dbReference type="Gene3D" id="3.30.559.10">
    <property type="entry name" value="Chloramphenicol acetyltransferase-like domain"/>
    <property type="match status" value="1"/>
</dbReference>
<reference evidence="2" key="1">
    <citation type="submission" date="2023-08" db="EMBL/GenBank/DDBJ databases">
        <authorList>
            <person name="Chen Y."/>
            <person name="Shah S."/>
            <person name="Dougan E. K."/>
            <person name="Thang M."/>
            <person name="Chan C."/>
        </authorList>
    </citation>
    <scope>NUCLEOTIDE SEQUENCE</scope>
</reference>
<dbReference type="AlphaFoldDB" id="A0AA36NI01"/>
<dbReference type="GO" id="GO:0016747">
    <property type="term" value="F:acyltransferase activity, transferring groups other than amino-acyl groups"/>
    <property type="evidence" value="ECO:0007669"/>
    <property type="project" value="TreeGrafter"/>
</dbReference>
<accession>A0AA36NI01</accession>
<dbReference type="InterPro" id="IPR050317">
    <property type="entry name" value="Plant_Fungal_Acyltransferase"/>
</dbReference>
<comment type="caution">
    <text evidence="2">The sequence shown here is derived from an EMBL/GenBank/DDBJ whole genome shotgun (WGS) entry which is preliminary data.</text>
</comment>
<evidence type="ECO:0000313" key="3">
    <source>
        <dbReference type="Proteomes" id="UP001178507"/>
    </source>
</evidence>
<name>A0AA36NI01_9DINO</name>
<proteinExistence type="predicted"/>
<dbReference type="InterPro" id="IPR023213">
    <property type="entry name" value="CAT-like_dom_sf"/>
</dbReference>
<organism evidence="2 3">
    <name type="scientific">Effrenium voratum</name>
    <dbReference type="NCBI Taxonomy" id="2562239"/>
    <lineage>
        <taxon>Eukaryota</taxon>
        <taxon>Sar</taxon>
        <taxon>Alveolata</taxon>
        <taxon>Dinophyceae</taxon>
        <taxon>Suessiales</taxon>
        <taxon>Symbiodiniaceae</taxon>
        <taxon>Effrenium</taxon>
    </lineage>
</organism>
<evidence type="ECO:0000313" key="2">
    <source>
        <dbReference type="EMBL" id="CAJ1407917.1"/>
    </source>
</evidence>
<dbReference type="Proteomes" id="UP001178507">
    <property type="component" value="Unassembled WGS sequence"/>
</dbReference>
<gene>
    <name evidence="2" type="ORF">EVOR1521_LOCUS29498</name>
</gene>